<evidence type="ECO:0000313" key="2">
    <source>
        <dbReference type="Proteomes" id="UP000252357"/>
    </source>
</evidence>
<dbReference type="SUPFAM" id="SSF51735">
    <property type="entry name" value="NAD(P)-binding Rossmann-fold domains"/>
    <property type="match status" value="1"/>
</dbReference>
<evidence type="ECO:0000313" key="1">
    <source>
        <dbReference type="EMBL" id="RCS58439.1"/>
    </source>
</evidence>
<sequence>MKYITDEMVQSSISMPEAITVMRDCFTALGRCEATNLDRQRAESQGRYLSVMGGILHSQGVMAAKVYPTIRGQFNFVIPLFDSESGELLAVVEGNALTGLRTAAVTKVAIDALGGAGLTKLTLFGTGIQAYAHARACIPNSAIEQVEVVGLEHVDTFAARLQHEFNLPVTAAEAATAIASAGLVVTATRSTTPLFNGDHIQPGTLITAIGSSKPNCRELDDTALARSTVIGVEWASQTLREAGEFVMSEPAQWQSKVQELGALISRPLPPIQHEIRVYKSVGIGLEDVALAAYIYRKLMA</sequence>
<reference evidence="1 2" key="1">
    <citation type="journal article" date="2018" name="Int. J. Syst. Evol. Microbiol.">
        <title>Parvibium lacunae gen. nov., sp. nov., a new member of the family Alcaligenaceae isolated from a freshwater pond.</title>
        <authorList>
            <person name="Chen W.M."/>
            <person name="Xie P.B."/>
            <person name="Hsu M.Y."/>
            <person name="Sheu S.Y."/>
        </authorList>
    </citation>
    <scope>NUCLEOTIDE SEQUENCE [LARGE SCALE GENOMIC DNA]</scope>
    <source>
        <strain evidence="1 2">KMB9</strain>
    </source>
</reference>
<dbReference type="PANTHER" id="PTHR13812">
    <property type="entry name" value="KETIMINE REDUCTASE MU-CRYSTALLIN"/>
    <property type="match status" value="1"/>
</dbReference>
<dbReference type="RefSeq" id="WP_114402522.1">
    <property type="nucleotide sequence ID" value="NZ_QPGB01000002.1"/>
</dbReference>
<name>A0A368L4E0_9BURK</name>
<dbReference type="EMBL" id="QPGB01000002">
    <property type="protein sequence ID" value="RCS58439.1"/>
    <property type="molecule type" value="Genomic_DNA"/>
</dbReference>
<proteinExistence type="predicted"/>
<dbReference type="PANTHER" id="PTHR13812:SF19">
    <property type="entry name" value="KETIMINE REDUCTASE MU-CRYSTALLIN"/>
    <property type="match status" value="1"/>
</dbReference>
<dbReference type="InterPro" id="IPR036291">
    <property type="entry name" value="NAD(P)-bd_dom_sf"/>
</dbReference>
<dbReference type="InterPro" id="IPR023401">
    <property type="entry name" value="ODC_N"/>
</dbReference>
<dbReference type="Gene3D" id="3.40.50.720">
    <property type="entry name" value="NAD(P)-binding Rossmann-like Domain"/>
    <property type="match status" value="1"/>
</dbReference>
<comment type="caution">
    <text evidence="1">The sequence shown here is derived from an EMBL/GenBank/DDBJ whole genome shotgun (WGS) entry which is preliminary data.</text>
</comment>
<keyword evidence="2" id="KW-1185">Reference proteome</keyword>
<dbReference type="AlphaFoldDB" id="A0A368L4E0"/>
<dbReference type="GO" id="GO:0005737">
    <property type="term" value="C:cytoplasm"/>
    <property type="evidence" value="ECO:0007669"/>
    <property type="project" value="TreeGrafter"/>
</dbReference>
<dbReference type="Pfam" id="PF02423">
    <property type="entry name" value="OCD_Mu_crystall"/>
    <property type="match status" value="1"/>
</dbReference>
<organism evidence="1 2">
    <name type="scientific">Parvibium lacunae</name>
    <dbReference type="NCBI Taxonomy" id="1888893"/>
    <lineage>
        <taxon>Bacteria</taxon>
        <taxon>Pseudomonadati</taxon>
        <taxon>Pseudomonadota</taxon>
        <taxon>Betaproteobacteria</taxon>
        <taxon>Burkholderiales</taxon>
        <taxon>Alcaligenaceae</taxon>
        <taxon>Parvibium</taxon>
    </lineage>
</organism>
<dbReference type="OrthoDB" id="5293744at2"/>
<dbReference type="Proteomes" id="UP000252357">
    <property type="component" value="Unassembled WGS sequence"/>
</dbReference>
<dbReference type="PIRSF" id="PIRSF001439">
    <property type="entry name" value="CryM"/>
    <property type="match status" value="1"/>
</dbReference>
<accession>A0A368L4E0</accession>
<dbReference type="Gene3D" id="3.30.1780.10">
    <property type="entry name" value="ornithine cyclodeaminase, domain 1"/>
    <property type="match status" value="1"/>
</dbReference>
<dbReference type="InterPro" id="IPR003462">
    <property type="entry name" value="ODC_Mu_crystall"/>
</dbReference>
<gene>
    <name evidence="1" type="ORF">DU000_06395</name>
</gene>
<protein>
    <submittedName>
        <fullName evidence="1">Ornithine cyclodeaminase family protein</fullName>
    </submittedName>
</protein>